<evidence type="ECO:0000313" key="11">
    <source>
        <dbReference type="Proteomes" id="UP000076079"/>
    </source>
</evidence>
<reference evidence="11" key="2">
    <citation type="submission" date="2016-04" db="EMBL/GenBank/DDBJ databases">
        <title>First Complete Genome Sequence of a Subdivision 6 Acidobacterium.</title>
        <authorList>
            <person name="Huang S."/>
            <person name="Vieira S."/>
            <person name="Bunk B."/>
            <person name="Riedel T."/>
            <person name="Sproeer C."/>
            <person name="Overmann J."/>
        </authorList>
    </citation>
    <scope>NUCLEOTIDE SEQUENCE [LARGE SCALE GENOMIC DNA]</scope>
    <source>
        <strain evidence="11">DSM 100886 HEG_-6_39</strain>
    </source>
</reference>
<dbReference type="EC" id="2.3.1.191" evidence="7"/>
<dbReference type="InterPro" id="IPR001451">
    <property type="entry name" value="Hexapep"/>
</dbReference>
<feature type="active site" description="Proton acceptor" evidence="7">
    <location>
        <position position="251"/>
    </location>
</feature>
<dbReference type="GO" id="GO:0016020">
    <property type="term" value="C:membrane"/>
    <property type="evidence" value="ECO:0007669"/>
    <property type="project" value="GOC"/>
</dbReference>
<gene>
    <name evidence="7 10" type="primary">lpxD</name>
    <name evidence="10" type="ORF">LuPra_02884</name>
</gene>
<keyword evidence="4 7" id="KW-0677">Repeat</keyword>
<evidence type="ECO:0000256" key="3">
    <source>
        <dbReference type="ARBA" id="ARBA00022679"/>
    </source>
</evidence>
<dbReference type="GO" id="GO:0009245">
    <property type="term" value="P:lipid A biosynthetic process"/>
    <property type="evidence" value="ECO:0007669"/>
    <property type="project" value="UniProtKB-UniRule"/>
</dbReference>
<keyword evidence="3 7" id="KW-0808">Transferase</keyword>
<dbReference type="PATRIC" id="fig|1813736.3.peg.3074"/>
<dbReference type="AlphaFoldDB" id="A0A143PM35"/>
<accession>A0A143PM35</accession>
<comment type="catalytic activity">
    <reaction evidence="7">
        <text>a UDP-3-O-[(3R)-3-hydroxyacyl]-alpha-D-glucosamine + a (3R)-hydroxyacyl-[ACP] = a UDP-2-N,3-O-bis[(3R)-3-hydroxyacyl]-alpha-D-glucosamine + holo-[ACP] + H(+)</text>
        <dbReference type="Rhea" id="RHEA:53836"/>
        <dbReference type="Rhea" id="RHEA-COMP:9685"/>
        <dbReference type="Rhea" id="RHEA-COMP:9945"/>
        <dbReference type="ChEBI" id="CHEBI:15378"/>
        <dbReference type="ChEBI" id="CHEBI:64479"/>
        <dbReference type="ChEBI" id="CHEBI:78827"/>
        <dbReference type="ChEBI" id="CHEBI:137740"/>
        <dbReference type="ChEBI" id="CHEBI:137748"/>
        <dbReference type="EC" id="2.3.1.191"/>
    </reaction>
</comment>
<dbReference type="GO" id="GO:0103118">
    <property type="term" value="F:UDP-3-O-[(3R)-3-hydroxyacyl]-glucosamine N-acyltransferase activity"/>
    <property type="evidence" value="ECO:0007669"/>
    <property type="project" value="UniProtKB-EC"/>
</dbReference>
<evidence type="ECO:0000256" key="7">
    <source>
        <dbReference type="HAMAP-Rule" id="MF_00523"/>
    </source>
</evidence>
<keyword evidence="5 7" id="KW-0443">Lipid metabolism</keyword>
<organism evidence="10 11">
    <name type="scientific">Luteitalea pratensis</name>
    <dbReference type="NCBI Taxonomy" id="1855912"/>
    <lineage>
        <taxon>Bacteria</taxon>
        <taxon>Pseudomonadati</taxon>
        <taxon>Acidobacteriota</taxon>
        <taxon>Vicinamibacteria</taxon>
        <taxon>Vicinamibacterales</taxon>
        <taxon>Vicinamibacteraceae</taxon>
        <taxon>Luteitalea</taxon>
    </lineage>
</organism>
<dbReference type="EMBL" id="CP015136">
    <property type="protein sequence ID" value="AMY09662.1"/>
    <property type="molecule type" value="Genomic_DNA"/>
</dbReference>
<dbReference type="PANTHER" id="PTHR43378">
    <property type="entry name" value="UDP-3-O-ACYLGLUCOSAMINE N-ACYLTRANSFERASE"/>
    <property type="match status" value="1"/>
</dbReference>
<evidence type="ECO:0000313" key="10">
    <source>
        <dbReference type="EMBL" id="AMY09662.1"/>
    </source>
</evidence>
<dbReference type="InterPro" id="IPR018357">
    <property type="entry name" value="Hexapep_transf_CS"/>
</dbReference>
<dbReference type="Pfam" id="PF00132">
    <property type="entry name" value="Hexapep"/>
    <property type="match status" value="1"/>
</dbReference>
<dbReference type="InterPro" id="IPR011004">
    <property type="entry name" value="Trimer_LpxA-like_sf"/>
</dbReference>
<comment type="similarity">
    <text evidence="7">Belongs to the transferase hexapeptide repeat family. LpxD subfamily.</text>
</comment>
<evidence type="ECO:0000259" key="8">
    <source>
        <dbReference type="Pfam" id="PF04613"/>
    </source>
</evidence>
<feature type="domain" description="Mannose-1-phosphate guanyltransferase C-terminal" evidence="9">
    <location>
        <begin position="107"/>
        <end position="189"/>
    </location>
</feature>
<dbReference type="Gene3D" id="3.40.1390.10">
    <property type="entry name" value="MurE/MurF, N-terminal domain"/>
    <property type="match status" value="1"/>
</dbReference>
<comment type="subunit">
    <text evidence="7">Homotrimer.</text>
</comment>
<dbReference type="PROSITE" id="PS00101">
    <property type="entry name" value="HEXAPEP_TRANSFERASES"/>
    <property type="match status" value="2"/>
</dbReference>
<evidence type="ECO:0000256" key="6">
    <source>
        <dbReference type="ARBA" id="ARBA00023315"/>
    </source>
</evidence>
<name>A0A143PM35_LUTPR</name>
<dbReference type="KEGG" id="abac:LuPra_02884"/>
<dbReference type="GO" id="GO:0016410">
    <property type="term" value="F:N-acyltransferase activity"/>
    <property type="evidence" value="ECO:0007669"/>
    <property type="project" value="InterPro"/>
</dbReference>
<comment type="pathway">
    <text evidence="7">Bacterial outer membrane biogenesis; LPS lipid A biosynthesis.</text>
</comment>
<dbReference type="STRING" id="1855912.LuPra_02884"/>
<dbReference type="SUPFAM" id="SSF51161">
    <property type="entry name" value="Trimeric LpxA-like enzymes"/>
    <property type="match status" value="1"/>
</dbReference>
<evidence type="ECO:0000256" key="4">
    <source>
        <dbReference type="ARBA" id="ARBA00022737"/>
    </source>
</evidence>
<protein>
    <recommendedName>
        <fullName evidence="7">UDP-3-O-acylglucosamine N-acyltransferase</fullName>
        <ecNumber evidence="7">2.3.1.191</ecNumber>
    </recommendedName>
</protein>
<dbReference type="InterPro" id="IPR020573">
    <property type="entry name" value="UDP_GlcNAc_AcTrfase_non-rep"/>
</dbReference>
<comment type="function">
    <text evidence="7">Catalyzes the N-acylation of UDP-3-O-acylglucosamine using 3-hydroxyacyl-ACP as the acyl donor. Is involved in the biosynthesis of lipid A, a phosphorylated glycolipid that anchors the lipopolysaccharide to the outer membrane of the cell.</text>
</comment>
<feature type="domain" description="UDP-3-O-[3-hydroxymyristoyl] glucosamine N-acyltransferase non-repeat region" evidence="8">
    <location>
        <begin position="35"/>
        <end position="100"/>
    </location>
</feature>
<sequence length="370" mass="38075">MRRSAKREGAWYTPPALTLRELADLLGCRLEGDGDLQITRVASLESAAPGDVAFFNNPRYAKALAATRASAVIAADDVAVPVAALRTMEPYVAFARALALLHPQALPPVGVHVTAVVEASAVLGPDVSIGPYACVGAGVVIGARTVVRAHVTIGDGAVIGDDCLLHPHVSVRERVTLGHRVVVQDHAVIGSDGFGFAADSTGQMVKIPQVGTVVVGNDVEIGVSTAIDRPPIGSTVIGAGTKIDNLVQIGHGVQLGERVILVSQVGIAGSTTVGAGTILAGQVGVAGHLTLGKGVRVTAQTGIHNSLPDKAFVSGSPAFDNRDWLKASAVFRYLPALRRQVHELQRRLAALEAASPGPDAPDEPAGEALP</sequence>
<dbReference type="HAMAP" id="MF_00523">
    <property type="entry name" value="LpxD"/>
    <property type="match status" value="1"/>
</dbReference>
<proteinExistence type="inferred from homology"/>
<keyword evidence="6 7" id="KW-0012">Acyltransferase</keyword>
<evidence type="ECO:0000256" key="5">
    <source>
        <dbReference type="ARBA" id="ARBA00023098"/>
    </source>
</evidence>
<dbReference type="Pfam" id="PF04613">
    <property type="entry name" value="LpxD"/>
    <property type="match status" value="1"/>
</dbReference>
<reference evidence="10 11" key="1">
    <citation type="journal article" date="2016" name="Genome Announc.">
        <title>First Complete Genome Sequence of a Subdivision 6 Acidobacterium Strain.</title>
        <authorList>
            <person name="Huang S."/>
            <person name="Vieira S."/>
            <person name="Bunk B."/>
            <person name="Riedel T."/>
            <person name="Sproer C."/>
            <person name="Overmann J."/>
        </authorList>
    </citation>
    <scope>NUCLEOTIDE SEQUENCE [LARGE SCALE GENOMIC DNA]</scope>
    <source>
        <strain evidence="11">DSM 100886 HEG_-6_39</strain>
    </source>
</reference>
<evidence type="ECO:0000256" key="1">
    <source>
        <dbReference type="ARBA" id="ARBA00022516"/>
    </source>
</evidence>
<dbReference type="Gene3D" id="2.160.10.10">
    <property type="entry name" value="Hexapeptide repeat proteins"/>
    <property type="match status" value="1"/>
</dbReference>
<dbReference type="CDD" id="cd03352">
    <property type="entry name" value="LbH_LpxD"/>
    <property type="match status" value="1"/>
</dbReference>
<keyword evidence="1 7" id="KW-0444">Lipid biosynthesis</keyword>
<dbReference type="Pfam" id="PF25087">
    <property type="entry name" value="GMPPB_C"/>
    <property type="match status" value="1"/>
</dbReference>
<dbReference type="PANTHER" id="PTHR43378:SF2">
    <property type="entry name" value="UDP-3-O-ACYLGLUCOSAMINE N-ACYLTRANSFERASE 1, MITOCHONDRIAL-RELATED"/>
    <property type="match status" value="1"/>
</dbReference>
<dbReference type="UniPathway" id="UPA00973"/>
<dbReference type="NCBIfam" id="NF002060">
    <property type="entry name" value="PRK00892.1"/>
    <property type="match status" value="1"/>
</dbReference>
<evidence type="ECO:0000256" key="2">
    <source>
        <dbReference type="ARBA" id="ARBA00022556"/>
    </source>
</evidence>
<dbReference type="InterPro" id="IPR056729">
    <property type="entry name" value="GMPPB_C"/>
</dbReference>
<keyword evidence="11" id="KW-1185">Reference proteome</keyword>
<dbReference type="NCBIfam" id="TIGR01853">
    <property type="entry name" value="lipid_A_lpxD"/>
    <property type="match status" value="1"/>
</dbReference>
<keyword evidence="2 7" id="KW-0441">Lipid A biosynthesis</keyword>
<evidence type="ECO:0000259" key="9">
    <source>
        <dbReference type="Pfam" id="PF25087"/>
    </source>
</evidence>
<dbReference type="InterPro" id="IPR007691">
    <property type="entry name" value="LpxD"/>
</dbReference>
<dbReference type="Proteomes" id="UP000076079">
    <property type="component" value="Chromosome"/>
</dbReference>